<comment type="caution">
    <text evidence="2">The sequence shown here is derived from an EMBL/GenBank/DDBJ whole genome shotgun (WGS) entry which is preliminary data.</text>
</comment>
<feature type="signal peptide" evidence="1">
    <location>
        <begin position="1"/>
        <end position="19"/>
    </location>
</feature>
<evidence type="ECO:0000313" key="3">
    <source>
        <dbReference type="Proteomes" id="UP000789390"/>
    </source>
</evidence>
<dbReference type="AlphaFoldDB" id="A0A8J2RWD2"/>
<dbReference type="EMBL" id="CAKKLH010000222">
    <property type="protein sequence ID" value="CAH0106130.1"/>
    <property type="molecule type" value="Genomic_DNA"/>
</dbReference>
<proteinExistence type="predicted"/>
<reference evidence="2" key="1">
    <citation type="submission" date="2021-11" db="EMBL/GenBank/DDBJ databases">
        <authorList>
            <person name="Schell T."/>
        </authorList>
    </citation>
    <scope>NUCLEOTIDE SEQUENCE</scope>
    <source>
        <strain evidence="2">M5</strain>
    </source>
</reference>
<keyword evidence="1" id="KW-0732">Signal</keyword>
<dbReference type="OrthoDB" id="10486706at2759"/>
<protein>
    <submittedName>
        <fullName evidence="2">Uncharacterized protein</fullName>
    </submittedName>
</protein>
<gene>
    <name evidence="2" type="ORF">DGAL_LOCUS9280</name>
</gene>
<evidence type="ECO:0000313" key="2">
    <source>
        <dbReference type="EMBL" id="CAH0106130.1"/>
    </source>
</evidence>
<name>A0A8J2RWD2_9CRUS</name>
<organism evidence="2 3">
    <name type="scientific">Daphnia galeata</name>
    <dbReference type="NCBI Taxonomy" id="27404"/>
    <lineage>
        <taxon>Eukaryota</taxon>
        <taxon>Metazoa</taxon>
        <taxon>Ecdysozoa</taxon>
        <taxon>Arthropoda</taxon>
        <taxon>Crustacea</taxon>
        <taxon>Branchiopoda</taxon>
        <taxon>Diplostraca</taxon>
        <taxon>Cladocera</taxon>
        <taxon>Anomopoda</taxon>
        <taxon>Daphniidae</taxon>
        <taxon>Daphnia</taxon>
    </lineage>
</organism>
<sequence>MNSKIILFMFGMAMLCVTAKEIKPFFNSGKGEPVGLLHGLFKRDTTLSADRPVSIAGLETNLAHEMEVNQAHQEELIHKLFKRETVPFAGRPVPMRICPIWICDM</sequence>
<evidence type="ECO:0000256" key="1">
    <source>
        <dbReference type="SAM" id="SignalP"/>
    </source>
</evidence>
<feature type="chain" id="PRO_5035281083" evidence="1">
    <location>
        <begin position="20"/>
        <end position="105"/>
    </location>
</feature>
<keyword evidence="3" id="KW-1185">Reference proteome</keyword>
<accession>A0A8J2RWD2</accession>
<dbReference type="Proteomes" id="UP000789390">
    <property type="component" value="Unassembled WGS sequence"/>
</dbReference>